<feature type="binding site" evidence="5">
    <location>
        <position position="42"/>
    </location>
    <ligand>
        <name>ATP</name>
        <dbReference type="ChEBI" id="CHEBI:30616"/>
    </ligand>
</feature>
<dbReference type="PANTHER" id="PTHR43289:SF34">
    <property type="entry name" value="SERINE_THREONINE-PROTEIN KINASE YBDM-RELATED"/>
    <property type="match status" value="1"/>
</dbReference>
<dbReference type="Proteomes" id="UP000052982">
    <property type="component" value="Unassembled WGS sequence"/>
</dbReference>
<dbReference type="PROSITE" id="PS50011">
    <property type="entry name" value="PROTEIN_KINASE_DOM"/>
    <property type="match status" value="1"/>
</dbReference>
<dbReference type="SMART" id="SM00220">
    <property type="entry name" value="S_TKc"/>
    <property type="match status" value="1"/>
</dbReference>
<reference evidence="8 9" key="1">
    <citation type="submission" date="2015-10" db="EMBL/GenBank/DDBJ databases">
        <title>Draft genome sequence of Streptomyces griseoruber DSM 40281, type strain for the species Streptomyces griseoruber.</title>
        <authorList>
            <person name="Ruckert C."/>
            <person name="Winkler A."/>
            <person name="Kalinowski J."/>
            <person name="Kampfer P."/>
            <person name="Glaeser S."/>
        </authorList>
    </citation>
    <scope>NUCLEOTIDE SEQUENCE [LARGE SCALE GENOMIC DNA]</scope>
    <source>
        <strain evidence="8 9">DSM 40281</strain>
    </source>
</reference>
<dbReference type="InterPro" id="IPR002372">
    <property type="entry name" value="PQQ_rpt_dom"/>
</dbReference>
<dbReference type="SUPFAM" id="SSF50998">
    <property type="entry name" value="Quinoprotein alcohol dehydrogenase-like"/>
    <property type="match status" value="1"/>
</dbReference>
<dbReference type="EMBL" id="LMWW01000008">
    <property type="protein sequence ID" value="KUN86953.1"/>
    <property type="molecule type" value="Genomic_DNA"/>
</dbReference>
<evidence type="ECO:0000313" key="9">
    <source>
        <dbReference type="Proteomes" id="UP000052982"/>
    </source>
</evidence>
<keyword evidence="8" id="KW-0723">Serine/threonine-protein kinase</keyword>
<gene>
    <name evidence="8" type="ORF">AQJ64_06575</name>
</gene>
<dbReference type="CDD" id="cd14014">
    <property type="entry name" value="STKc_PknB_like"/>
    <property type="match status" value="1"/>
</dbReference>
<evidence type="ECO:0000256" key="6">
    <source>
        <dbReference type="SAM" id="MobiDB-lite"/>
    </source>
</evidence>
<keyword evidence="1" id="KW-0808">Transferase</keyword>
<evidence type="ECO:0000256" key="1">
    <source>
        <dbReference type="ARBA" id="ARBA00022679"/>
    </source>
</evidence>
<dbReference type="GO" id="GO:0005524">
    <property type="term" value="F:ATP binding"/>
    <property type="evidence" value="ECO:0007669"/>
    <property type="project" value="UniProtKB-UniRule"/>
</dbReference>
<dbReference type="OrthoDB" id="9762169at2"/>
<dbReference type="InterPro" id="IPR018391">
    <property type="entry name" value="PQQ_b-propeller_rpt"/>
</dbReference>
<feature type="region of interest" description="Disordered" evidence="6">
    <location>
        <begin position="288"/>
        <end position="315"/>
    </location>
</feature>
<keyword evidence="3 8" id="KW-0418">Kinase</keyword>
<dbReference type="InterPro" id="IPR011009">
    <property type="entry name" value="Kinase-like_dom_sf"/>
</dbReference>
<dbReference type="Gene3D" id="2.40.128.630">
    <property type="match status" value="1"/>
</dbReference>
<dbReference type="PROSITE" id="PS00108">
    <property type="entry name" value="PROTEIN_KINASE_ST"/>
    <property type="match status" value="1"/>
</dbReference>
<feature type="region of interest" description="Disordered" evidence="6">
    <location>
        <begin position="347"/>
        <end position="376"/>
    </location>
</feature>
<feature type="domain" description="Protein kinase" evidence="7">
    <location>
        <begin position="14"/>
        <end position="265"/>
    </location>
</feature>
<name>A0A117REV6_9ACTN</name>
<feature type="compositionally biased region" description="Low complexity" evidence="6">
    <location>
        <begin position="297"/>
        <end position="310"/>
    </location>
</feature>
<dbReference type="InterPro" id="IPR011047">
    <property type="entry name" value="Quinoprotein_ADH-like_sf"/>
</dbReference>
<evidence type="ECO:0000256" key="3">
    <source>
        <dbReference type="ARBA" id="ARBA00022777"/>
    </source>
</evidence>
<dbReference type="GO" id="GO:0004674">
    <property type="term" value="F:protein serine/threonine kinase activity"/>
    <property type="evidence" value="ECO:0007669"/>
    <property type="project" value="UniProtKB-KW"/>
</dbReference>
<dbReference type="Gene3D" id="1.10.510.10">
    <property type="entry name" value="Transferase(Phosphotransferase) domain 1"/>
    <property type="match status" value="1"/>
</dbReference>
<dbReference type="PANTHER" id="PTHR43289">
    <property type="entry name" value="MITOGEN-ACTIVATED PROTEIN KINASE KINASE KINASE 20-RELATED"/>
    <property type="match status" value="1"/>
</dbReference>
<evidence type="ECO:0000256" key="5">
    <source>
        <dbReference type="PROSITE-ProRule" id="PRU10141"/>
    </source>
</evidence>
<proteinExistence type="predicted"/>
<dbReference type="SUPFAM" id="SSF50969">
    <property type="entry name" value="YVTN repeat-like/Quinoprotein amine dehydrogenase"/>
    <property type="match status" value="1"/>
</dbReference>
<comment type="caution">
    <text evidence="8">The sequence shown here is derived from an EMBL/GenBank/DDBJ whole genome shotgun (WGS) entry which is preliminary data.</text>
</comment>
<dbReference type="SUPFAM" id="SSF56112">
    <property type="entry name" value="Protein kinase-like (PK-like)"/>
    <property type="match status" value="1"/>
</dbReference>
<dbReference type="InterPro" id="IPR008271">
    <property type="entry name" value="Ser/Thr_kinase_AS"/>
</dbReference>
<keyword evidence="9" id="KW-1185">Reference proteome</keyword>
<organism evidence="8 9">
    <name type="scientific">Streptomyces griseoruber</name>
    <dbReference type="NCBI Taxonomy" id="1943"/>
    <lineage>
        <taxon>Bacteria</taxon>
        <taxon>Bacillati</taxon>
        <taxon>Actinomycetota</taxon>
        <taxon>Actinomycetes</taxon>
        <taxon>Kitasatosporales</taxon>
        <taxon>Streptomycetaceae</taxon>
        <taxon>Streptomyces</taxon>
    </lineage>
</organism>
<dbReference type="Gene3D" id="3.30.200.20">
    <property type="entry name" value="Phosphorylase Kinase, domain 1"/>
    <property type="match status" value="1"/>
</dbReference>
<evidence type="ECO:0000256" key="4">
    <source>
        <dbReference type="ARBA" id="ARBA00022840"/>
    </source>
</evidence>
<dbReference type="Pfam" id="PF00069">
    <property type="entry name" value="Pkinase"/>
    <property type="match status" value="1"/>
</dbReference>
<accession>A0A117REV6</accession>
<keyword evidence="4 5" id="KW-0067">ATP-binding</keyword>
<evidence type="ECO:0000313" key="8">
    <source>
        <dbReference type="EMBL" id="KUN86953.1"/>
    </source>
</evidence>
<dbReference type="STRING" id="1943.AQJ64_06575"/>
<dbReference type="InterPro" id="IPR000719">
    <property type="entry name" value="Prot_kinase_dom"/>
</dbReference>
<dbReference type="InterPro" id="IPR011044">
    <property type="entry name" value="Quino_amine_DH_bsu"/>
</dbReference>
<dbReference type="Pfam" id="PF13360">
    <property type="entry name" value="PQQ_2"/>
    <property type="match status" value="2"/>
</dbReference>
<dbReference type="AlphaFoldDB" id="A0A117REV6"/>
<dbReference type="SMART" id="SM00564">
    <property type="entry name" value="PQQ"/>
    <property type="match status" value="3"/>
</dbReference>
<dbReference type="PROSITE" id="PS00107">
    <property type="entry name" value="PROTEIN_KINASE_ATP"/>
    <property type="match status" value="1"/>
</dbReference>
<protein>
    <submittedName>
        <fullName evidence="8">Serine/threonine protein kinase</fullName>
    </submittedName>
</protein>
<dbReference type="InterPro" id="IPR017441">
    <property type="entry name" value="Protein_kinase_ATP_BS"/>
</dbReference>
<evidence type="ECO:0000259" key="7">
    <source>
        <dbReference type="PROSITE" id="PS50011"/>
    </source>
</evidence>
<dbReference type="RefSeq" id="WP_055633258.1">
    <property type="nucleotide sequence ID" value="NZ_KQ948764.1"/>
</dbReference>
<dbReference type="Gene3D" id="2.130.10.10">
    <property type="entry name" value="YVTN repeat-like/Quinoprotein amine dehydrogenase"/>
    <property type="match status" value="1"/>
</dbReference>
<feature type="compositionally biased region" description="Low complexity" evidence="6">
    <location>
        <begin position="347"/>
        <end position="368"/>
    </location>
</feature>
<keyword evidence="2 5" id="KW-0547">Nucleotide-binding</keyword>
<evidence type="ECO:0000256" key="2">
    <source>
        <dbReference type="ARBA" id="ARBA00022741"/>
    </source>
</evidence>
<dbReference type="InterPro" id="IPR015943">
    <property type="entry name" value="WD40/YVTN_repeat-like_dom_sf"/>
</dbReference>
<sequence>MPLHKDDPRTLGGYRIVDRLGAGGMGVVYRARSRSGREVALKVVHAQYAEDAVFRARFRQEIAAVRRVSGAFTAPVVDVDPEAARPWMATQYVPGRSLADRIREGGPIRGPEVRLVALGLVEALRDIHRAGVVHRDLKPANVLMAEDGPRVIDFGISRAAENHNTLTETGQMIGTPPFMSPEQFTDARSVGPASDVFSLGALLAYSLTGRGPFDADSPYLTAYRVVHHEPVLEGVARPLRTVLERCLAKEAKDRPGLDELAHDFASVLPEPVGDDPPTLALRLGPLRTDPGTDPGNAADRTAAAGVTTGTGRRRRPRPVWAAAGTVGALALGLLGYLTYGPGFADDTPASSSTSAPSSGPSAVSRRAALPSGWKPWQTTVTADAESGLRKAPDTSGTATAPFCAMGEGAAYCGGSALLPVRIDGATGKILWRADIAPAGASADLYTTSVFGVQDGVVLVELVVDEESGGTKVQAVLGLDSETGRTLWTRNTYKDGLGSVSADGLALMEEGDGRTLTARSASDGRARWQVSLPAGHYCTPTALGDRFYVECVNQEEDSDATQYLVIDSTDGSTRRVSSVEGKAILVGALDGRLVFVESDDEDPFLSGDITYHRIVRVDPDGGEREVTELTGTFRGRAVLRHDTLWFSTSGGLVTAVDPRTGTRRWESHTNMESPGAITLDDAGNTVYLATTSGRMAALDAAKGTLLWESDARAEVLAGGVEPSVLINKGSVVVVTADGTVFTVDPAHPDRTPVSAG</sequence>